<evidence type="ECO:0000256" key="1">
    <source>
        <dbReference type="SAM" id="Phobius"/>
    </source>
</evidence>
<feature type="transmembrane region" description="Helical" evidence="1">
    <location>
        <begin position="170"/>
        <end position="189"/>
    </location>
</feature>
<evidence type="ECO:0000313" key="2">
    <source>
        <dbReference type="EMBL" id="CAH3037922.1"/>
    </source>
</evidence>
<dbReference type="EMBL" id="CALNXK010000006">
    <property type="protein sequence ID" value="CAH3037922.1"/>
    <property type="molecule type" value="Genomic_DNA"/>
</dbReference>
<evidence type="ECO:0000313" key="3">
    <source>
        <dbReference type="Proteomes" id="UP001159405"/>
    </source>
</evidence>
<sequence>MEQYQVDFMAFGLAFFLLLALTGGGVGLISLGTSEGPPEMQPNTYRDLNLTHSYWSEEDWLSWFQEQRQKIVLLTAGPPLILIAFGLFLRPIVIYQERVQNRQLGINVPNWKFSVRKNALIFATIMLLSIGLALTVVGNVAPASFWLLRGCEICKEKNFQFQRQLKVCRIIGPLAISFGILLPIVCILYRHVKKKIGDDEDINGLIRQMLLKYLCCMRTCSSELETYQPIL</sequence>
<keyword evidence="3" id="KW-1185">Reference proteome</keyword>
<gene>
    <name evidence="2" type="ORF">PLOB_00039541</name>
</gene>
<dbReference type="Pfam" id="PF14927">
    <property type="entry name" value="Neurensin"/>
    <property type="match status" value="1"/>
</dbReference>
<proteinExistence type="predicted"/>
<keyword evidence="1" id="KW-0472">Membrane</keyword>
<reference evidence="2 3" key="1">
    <citation type="submission" date="2022-05" db="EMBL/GenBank/DDBJ databases">
        <authorList>
            <consortium name="Genoscope - CEA"/>
            <person name="William W."/>
        </authorList>
    </citation>
    <scope>NUCLEOTIDE SEQUENCE [LARGE SCALE GENOMIC DNA]</scope>
</reference>
<keyword evidence="1" id="KW-1133">Transmembrane helix</keyword>
<name>A0ABN8MX17_9CNID</name>
<dbReference type="Proteomes" id="UP001159405">
    <property type="component" value="Unassembled WGS sequence"/>
</dbReference>
<keyword evidence="1" id="KW-0812">Transmembrane</keyword>
<accession>A0ABN8MX17</accession>
<comment type="caution">
    <text evidence="2">The sequence shown here is derived from an EMBL/GenBank/DDBJ whole genome shotgun (WGS) entry which is preliminary data.</text>
</comment>
<feature type="transmembrane region" description="Helical" evidence="1">
    <location>
        <begin position="119"/>
        <end position="140"/>
    </location>
</feature>
<organism evidence="2 3">
    <name type="scientific">Porites lobata</name>
    <dbReference type="NCBI Taxonomy" id="104759"/>
    <lineage>
        <taxon>Eukaryota</taxon>
        <taxon>Metazoa</taxon>
        <taxon>Cnidaria</taxon>
        <taxon>Anthozoa</taxon>
        <taxon>Hexacorallia</taxon>
        <taxon>Scleractinia</taxon>
        <taxon>Fungiina</taxon>
        <taxon>Poritidae</taxon>
        <taxon>Porites</taxon>
    </lineage>
</organism>
<feature type="transmembrane region" description="Helical" evidence="1">
    <location>
        <begin position="71"/>
        <end position="93"/>
    </location>
</feature>
<protein>
    <submittedName>
        <fullName evidence="2">Uncharacterized protein</fullName>
    </submittedName>
</protein>